<dbReference type="RefSeq" id="WP_185053128.1">
    <property type="nucleotide sequence ID" value="NZ_BAABIX010000036.1"/>
</dbReference>
<proteinExistence type="predicted"/>
<accession>A0A840PB39</accession>
<keyword evidence="1" id="KW-0472">Membrane</keyword>
<evidence type="ECO:0000313" key="2">
    <source>
        <dbReference type="EMBL" id="MBB5136219.1"/>
    </source>
</evidence>
<name>A0A840PB39_9ACTN</name>
<keyword evidence="3" id="KW-1185">Reference proteome</keyword>
<comment type="caution">
    <text evidence="2">The sequence shown here is derived from an EMBL/GenBank/DDBJ whole genome shotgun (WGS) entry which is preliminary data.</text>
</comment>
<feature type="transmembrane region" description="Helical" evidence="1">
    <location>
        <begin position="55"/>
        <end position="79"/>
    </location>
</feature>
<gene>
    <name evidence="2" type="ORF">HNP84_005963</name>
</gene>
<dbReference type="AlphaFoldDB" id="A0A840PB39"/>
<dbReference type="Proteomes" id="UP000578449">
    <property type="component" value="Unassembled WGS sequence"/>
</dbReference>
<keyword evidence="1" id="KW-0812">Transmembrane</keyword>
<keyword evidence="1" id="KW-1133">Transmembrane helix</keyword>
<feature type="transmembrane region" description="Helical" evidence="1">
    <location>
        <begin position="29"/>
        <end position="48"/>
    </location>
</feature>
<reference evidence="2 3" key="1">
    <citation type="submission" date="2020-08" db="EMBL/GenBank/DDBJ databases">
        <title>Genomic Encyclopedia of Type Strains, Phase IV (KMG-IV): sequencing the most valuable type-strain genomes for metagenomic binning, comparative biology and taxonomic classification.</title>
        <authorList>
            <person name="Goeker M."/>
        </authorList>
    </citation>
    <scope>NUCLEOTIDE SEQUENCE [LARGE SCALE GENOMIC DNA]</scope>
    <source>
        <strain evidence="2 3">DSM 45615</strain>
    </source>
</reference>
<dbReference type="EMBL" id="JACHGN010000013">
    <property type="protein sequence ID" value="MBB5136219.1"/>
    <property type="molecule type" value="Genomic_DNA"/>
</dbReference>
<protein>
    <submittedName>
        <fullName evidence="2">Uncharacterized protein</fullName>
    </submittedName>
</protein>
<organism evidence="2 3">
    <name type="scientific">Thermocatellispora tengchongensis</name>
    <dbReference type="NCBI Taxonomy" id="1073253"/>
    <lineage>
        <taxon>Bacteria</taxon>
        <taxon>Bacillati</taxon>
        <taxon>Actinomycetota</taxon>
        <taxon>Actinomycetes</taxon>
        <taxon>Streptosporangiales</taxon>
        <taxon>Streptosporangiaceae</taxon>
        <taxon>Thermocatellispora</taxon>
    </lineage>
</organism>
<evidence type="ECO:0000313" key="3">
    <source>
        <dbReference type="Proteomes" id="UP000578449"/>
    </source>
</evidence>
<evidence type="ECO:0000256" key="1">
    <source>
        <dbReference type="SAM" id="Phobius"/>
    </source>
</evidence>
<sequence length="81" mass="8423">MADAQLTPKGDRAVQADVRGVLGTLTLPFLHVGMIGFLPIAILYWLAATDRHLRAAMIAGCVLTVAGTVGVTTGLVAIYST</sequence>